<dbReference type="InterPro" id="IPR011268">
    <property type="entry name" value="Purine_phosphorylase"/>
</dbReference>
<dbReference type="InterPro" id="IPR018099">
    <property type="entry name" value="Purine_phosphorylase-2_CS"/>
</dbReference>
<dbReference type="PANTHER" id="PTHR11904">
    <property type="entry name" value="METHYLTHIOADENOSINE/PURINE NUCLEOSIDE PHOSPHORYLASE"/>
    <property type="match status" value="1"/>
</dbReference>
<proteinExistence type="inferred from homology"/>
<keyword evidence="11" id="KW-1185">Reference proteome</keyword>
<evidence type="ECO:0000256" key="4">
    <source>
        <dbReference type="ARBA" id="ARBA00011233"/>
    </source>
</evidence>
<comment type="subunit">
    <text evidence="4">Homotrimer.</text>
</comment>
<evidence type="ECO:0000256" key="2">
    <source>
        <dbReference type="ARBA" id="ARBA00005058"/>
    </source>
</evidence>
<comment type="pathway">
    <text evidence="2 8">Purine metabolism; purine nucleoside salvage.</text>
</comment>
<reference evidence="11" key="1">
    <citation type="journal article" date="2019" name="Int. J. Syst. Evol. Microbiol.">
        <title>The Global Catalogue of Microorganisms (GCM) 10K type strain sequencing project: providing services to taxonomists for standard genome sequencing and annotation.</title>
        <authorList>
            <consortium name="The Broad Institute Genomics Platform"/>
            <consortium name="The Broad Institute Genome Sequencing Center for Infectious Disease"/>
            <person name="Wu L."/>
            <person name="Ma J."/>
        </authorList>
    </citation>
    <scope>NUCLEOTIDE SEQUENCE [LARGE SCALE GENOMIC DNA]</scope>
    <source>
        <strain evidence="11">CGMCC 1.16306</strain>
    </source>
</reference>
<evidence type="ECO:0000256" key="7">
    <source>
        <dbReference type="ARBA" id="ARBA00048556"/>
    </source>
</evidence>
<dbReference type="NCBIfam" id="TIGR01697">
    <property type="entry name" value="PNPH-PUNA-XAPA"/>
    <property type="match status" value="1"/>
</dbReference>
<keyword evidence="6 8" id="KW-0808">Transferase</keyword>
<comment type="catalytic activity">
    <reaction evidence="7">
        <text>a purine 2'-deoxy-D-ribonucleoside + phosphate = a purine nucleobase + 2-deoxy-alpha-D-ribose 1-phosphate</text>
        <dbReference type="Rhea" id="RHEA:36431"/>
        <dbReference type="ChEBI" id="CHEBI:26386"/>
        <dbReference type="ChEBI" id="CHEBI:43474"/>
        <dbReference type="ChEBI" id="CHEBI:57259"/>
        <dbReference type="ChEBI" id="CHEBI:142361"/>
        <dbReference type="EC" id="2.4.2.1"/>
    </reaction>
</comment>
<dbReference type="SUPFAM" id="SSF53167">
    <property type="entry name" value="Purine and uridine phosphorylases"/>
    <property type="match status" value="1"/>
</dbReference>
<dbReference type="EC" id="2.4.2.1" evidence="8"/>
<dbReference type="PIRSF" id="PIRSF000477">
    <property type="entry name" value="PurNPase"/>
    <property type="match status" value="1"/>
</dbReference>
<accession>A0ABV9GHW9</accession>
<evidence type="ECO:0000256" key="5">
    <source>
        <dbReference type="ARBA" id="ARBA00022676"/>
    </source>
</evidence>
<dbReference type="Proteomes" id="UP001596022">
    <property type="component" value="Unassembled WGS sequence"/>
</dbReference>
<dbReference type="NCBIfam" id="TIGR01700">
    <property type="entry name" value="PNPH"/>
    <property type="match status" value="1"/>
</dbReference>
<dbReference type="Pfam" id="PF01048">
    <property type="entry name" value="PNP_UDP_1"/>
    <property type="match status" value="1"/>
</dbReference>
<comment type="function">
    <text evidence="1">The purine nucleoside phosphorylases catalyze the phosphorolytic breakdown of the N-glycosidic bond in the beta-(deoxy)ribonucleoside molecules, with the formation of the corresponding free purine bases and pentose-1-phosphate. Cleaves guanosine, inosine, 2'-deoxyguanosine and 2'-deoxyinosine.</text>
</comment>
<evidence type="ECO:0000256" key="3">
    <source>
        <dbReference type="ARBA" id="ARBA00006751"/>
    </source>
</evidence>
<dbReference type="InterPro" id="IPR035994">
    <property type="entry name" value="Nucleoside_phosphorylase_sf"/>
</dbReference>
<comment type="similarity">
    <text evidence="3 8">Belongs to the PNP/MTAP phosphorylase family.</text>
</comment>
<dbReference type="PROSITE" id="PS01240">
    <property type="entry name" value="PNP_MTAP_2"/>
    <property type="match status" value="1"/>
</dbReference>
<dbReference type="InterPro" id="IPR011270">
    <property type="entry name" value="Pur_Nuc_Pase_Ino/Guo-sp"/>
</dbReference>
<dbReference type="PANTHER" id="PTHR11904:SF9">
    <property type="entry name" value="PURINE NUCLEOSIDE PHOSPHORYLASE-RELATED"/>
    <property type="match status" value="1"/>
</dbReference>
<comment type="caution">
    <text evidence="10">The sequence shown here is derived from an EMBL/GenBank/DDBJ whole genome shotgun (WGS) entry which is preliminary data.</text>
</comment>
<gene>
    <name evidence="10" type="ORF">ACFO4N_03910</name>
</gene>
<feature type="domain" description="Nucleoside phosphorylase" evidence="9">
    <location>
        <begin position="23"/>
        <end position="270"/>
    </location>
</feature>
<dbReference type="InterPro" id="IPR000845">
    <property type="entry name" value="Nucleoside_phosphorylase_d"/>
</dbReference>
<evidence type="ECO:0000313" key="11">
    <source>
        <dbReference type="Proteomes" id="UP001596022"/>
    </source>
</evidence>
<dbReference type="RefSeq" id="WP_376844889.1">
    <property type="nucleotide sequence ID" value="NZ_JBHSFW010000001.1"/>
</dbReference>
<dbReference type="CDD" id="cd09009">
    <property type="entry name" value="PNP-EcPNPII_like"/>
    <property type="match status" value="1"/>
</dbReference>
<evidence type="ECO:0000256" key="8">
    <source>
        <dbReference type="PIRNR" id="PIRNR000477"/>
    </source>
</evidence>
<evidence type="ECO:0000259" key="9">
    <source>
        <dbReference type="Pfam" id="PF01048"/>
    </source>
</evidence>
<evidence type="ECO:0000313" key="10">
    <source>
        <dbReference type="EMBL" id="MFC4617872.1"/>
    </source>
</evidence>
<dbReference type="GO" id="GO:0004731">
    <property type="term" value="F:purine-nucleoside phosphorylase activity"/>
    <property type="evidence" value="ECO:0007669"/>
    <property type="project" value="UniProtKB-EC"/>
</dbReference>
<dbReference type="EMBL" id="JBHSFW010000001">
    <property type="protein sequence ID" value="MFC4617872.1"/>
    <property type="molecule type" value="Genomic_DNA"/>
</dbReference>
<sequence length="277" mass="30414">MTLRNKIDETLGVLKPKLPFKPKIGLILGSGLGPLADEFENAVRIPYTDLPHFPAPTVEGHAGRFVCGTLFGVPLLAMQGRYHYYEGHSMETVTFPVRVMQALGIHTLIVTNAAGGVNETYKAGNLMLIKDHINWMTDHPLRGRNDESLGVRFPDMSSVYDEDLGRMAKDIADDLDIPLQTGVYFGLTGPSYETPAEVRMIRKLGGDAVGMSTVPEAIVARHAGMKVLGISCITNAWTGETDVPLTHEEVIETTERTQARFTRLVKTIIKHMGESAQ</sequence>
<organism evidence="10 11">
    <name type="scientific">Camelliibacillus cellulosilyticus</name>
    <dbReference type="NCBI Taxonomy" id="2174486"/>
    <lineage>
        <taxon>Bacteria</taxon>
        <taxon>Bacillati</taxon>
        <taxon>Bacillota</taxon>
        <taxon>Bacilli</taxon>
        <taxon>Bacillales</taxon>
        <taxon>Sporolactobacillaceae</taxon>
        <taxon>Camelliibacillus</taxon>
    </lineage>
</organism>
<name>A0ABV9GHW9_9BACL</name>
<evidence type="ECO:0000256" key="1">
    <source>
        <dbReference type="ARBA" id="ARBA00002678"/>
    </source>
</evidence>
<protein>
    <recommendedName>
        <fullName evidence="8">Purine nucleoside phosphorylase</fullName>
        <ecNumber evidence="8">2.4.2.1</ecNumber>
    </recommendedName>
    <alternativeName>
        <fullName evidence="8">Inosine-guanosine phosphorylase</fullName>
    </alternativeName>
</protein>
<dbReference type="Gene3D" id="3.40.50.1580">
    <property type="entry name" value="Nucleoside phosphorylase domain"/>
    <property type="match status" value="1"/>
</dbReference>
<dbReference type="NCBIfam" id="NF006054">
    <property type="entry name" value="PRK08202.1"/>
    <property type="match status" value="1"/>
</dbReference>
<keyword evidence="5 8" id="KW-0328">Glycosyltransferase</keyword>
<evidence type="ECO:0000256" key="6">
    <source>
        <dbReference type="ARBA" id="ARBA00022679"/>
    </source>
</evidence>